<dbReference type="AlphaFoldDB" id="A0A0S8FTB1"/>
<evidence type="ECO:0000256" key="2">
    <source>
        <dbReference type="RuleBase" id="RU003707"/>
    </source>
</evidence>
<proteinExistence type="inferred from homology"/>
<comment type="similarity">
    <text evidence="1 2">Belongs to the enoyl-CoA hydratase/isomerase family.</text>
</comment>
<dbReference type="PANTHER" id="PTHR11941">
    <property type="entry name" value="ENOYL-COA HYDRATASE-RELATED"/>
    <property type="match status" value="1"/>
</dbReference>
<dbReference type="Gene3D" id="3.90.226.10">
    <property type="entry name" value="2-enoyl-CoA Hydratase, Chain A, domain 1"/>
    <property type="match status" value="1"/>
</dbReference>
<dbReference type="PROSITE" id="PS00166">
    <property type="entry name" value="ENOYL_COA_HYDRATASE"/>
    <property type="match status" value="1"/>
</dbReference>
<dbReference type="InterPro" id="IPR001753">
    <property type="entry name" value="Enoyl-CoA_hydra/iso"/>
</dbReference>
<reference evidence="3 4" key="1">
    <citation type="journal article" date="2015" name="Microbiome">
        <title>Genomic resolution of linkages in carbon, nitrogen, and sulfur cycling among widespread estuary sediment bacteria.</title>
        <authorList>
            <person name="Baker B.J."/>
            <person name="Lazar C.S."/>
            <person name="Teske A.P."/>
            <person name="Dick G.J."/>
        </authorList>
    </citation>
    <scope>NUCLEOTIDE SEQUENCE [LARGE SCALE GENOMIC DNA]</scope>
    <source>
        <strain evidence="3">SM23_42</strain>
    </source>
</reference>
<sequence>MKKLVNREVSGNIAVLRLNREVTNAINLDLINEVSEHLRLSGEDGDVDGIVLTSANDKFFSIGFDIPELIRLNRDDFEDFYHSFNHLCIHLYTFPKPVIAAITGHAVAGGCILTLCCDYRFIAEGKKLMGLNEIKLGVPLPYPADCILRQIVDDHTARTILDTGDFFPPEETLEMGLVDEVLPLDRVAAQSIEKAQSIIALSTEAFGMIKRNRTEKIAEQIRGNLLGKEKIFIDLWYSDKTREKLRAALEKF</sequence>
<dbReference type="GO" id="GO:0006635">
    <property type="term" value="P:fatty acid beta-oxidation"/>
    <property type="evidence" value="ECO:0007669"/>
    <property type="project" value="TreeGrafter"/>
</dbReference>
<dbReference type="Pfam" id="PF00378">
    <property type="entry name" value="ECH_1"/>
    <property type="match status" value="1"/>
</dbReference>
<name>A0A0S8FTB1_UNCW3</name>
<accession>A0A0S8FTB1</accession>
<evidence type="ECO:0000256" key="1">
    <source>
        <dbReference type="ARBA" id="ARBA00005254"/>
    </source>
</evidence>
<organism evidence="3 4">
    <name type="scientific">candidate division WOR_3 bacterium SM23_42</name>
    <dbReference type="NCBI Taxonomy" id="1703779"/>
    <lineage>
        <taxon>Bacteria</taxon>
        <taxon>Bacteria division WOR-3</taxon>
    </lineage>
</organism>
<dbReference type="EMBL" id="LJUJ01000026">
    <property type="protein sequence ID" value="KPK62781.1"/>
    <property type="molecule type" value="Genomic_DNA"/>
</dbReference>
<protein>
    <recommendedName>
        <fullName evidence="5">Enoyl-CoA hydratase</fullName>
    </recommendedName>
</protein>
<dbReference type="PATRIC" id="fig|1703779.3.peg.1426"/>
<dbReference type="Proteomes" id="UP000051373">
    <property type="component" value="Unassembled WGS sequence"/>
</dbReference>
<dbReference type="PANTHER" id="PTHR11941:SF45">
    <property type="entry name" value="ENOYL-COA DELTA ISOMERASE 1, MITOCHONDRIAL"/>
    <property type="match status" value="1"/>
</dbReference>
<evidence type="ECO:0000313" key="3">
    <source>
        <dbReference type="EMBL" id="KPK62781.1"/>
    </source>
</evidence>
<gene>
    <name evidence="3" type="ORF">AMJ83_09875</name>
</gene>
<dbReference type="InterPro" id="IPR029045">
    <property type="entry name" value="ClpP/crotonase-like_dom_sf"/>
</dbReference>
<dbReference type="InterPro" id="IPR018376">
    <property type="entry name" value="Enoyl-CoA_hyd/isom_CS"/>
</dbReference>
<dbReference type="CDD" id="cd06558">
    <property type="entry name" value="crotonase-like"/>
    <property type="match status" value="1"/>
</dbReference>
<dbReference type="SUPFAM" id="SSF52096">
    <property type="entry name" value="ClpP/crotonase"/>
    <property type="match status" value="1"/>
</dbReference>
<evidence type="ECO:0008006" key="5">
    <source>
        <dbReference type="Google" id="ProtNLM"/>
    </source>
</evidence>
<dbReference type="GO" id="GO:0003824">
    <property type="term" value="F:catalytic activity"/>
    <property type="evidence" value="ECO:0007669"/>
    <property type="project" value="InterPro"/>
</dbReference>
<dbReference type="STRING" id="1703779.AMJ83_09875"/>
<evidence type="ECO:0000313" key="4">
    <source>
        <dbReference type="Proteomes" id="UP000051373"/>
    </source>
</evidence>
<comment type="caution">
    <text evidence="3">The sequence shown here is derived from an EMBL/GenBank/DDBJ whole genome shotgun (WGS) entry which is preliminary data.</text>
</comment>